<dbReference type="RefSeq" id="WP_224034570.1">
    <property type="nucleotide sequence ID" value="NZ_AP024849.1"/>
</dbReference>
<evidence type="ECO:0000256" key="1">
    <source>
        <dbReference type="SAM" id="MobiDB-lite"/>
    </source>
</evidence>
<accession>A0ABM7TAC8</accession>
<proteinExistence type="predicted"/>
<gene>
    <name evidence="2" type="ORF">psyc5s11_43680</name>
</gene>
<feature type="compositionally biased region" description="Basic and acidic residues" evidence="1">
    <location>
        <begin position="43"/>
        <end position="52"/>
    </location>
</feature>
<dbReference type="Proteomes" id="UP000824633">
    <property type="component" value="Chromosome"/>
</dbReference>
<feature type="compositionally biased region" description="Polar residues" evidence="1">
    <location>
        <begin position="53"/>
        <end position="68"/>
    </location>
</feature>
<organism evidence="2 3">
    <name type="scientific">Clostridium gelidum</name>
    <dbReference type="NCBI Taxonomy" id="704125"/>
    <lineage>
        <taxon>Bacteria</taxon>
        <taxon>Bacillati</taxon>
        <taxon>Bacillota</taxon>
        <taxon>Clostridia</taxon>
        <taxon>Eubacteriales</taxon>
        <taxon>Clostridiaceae</taxon>
        <taxon>Clostridium</taxon>
    </lineage>
</organism>
<evidence type="ECO:0000313" key="2">
    <source>
        <dbReference type="EMBL" id="BCZ48301.1"/>
    </source>
</evidence>
<reference evidence="3" key="1">
    <citation type="submission" date="2021-07" db="EMBL/GenBank/DDBJ databases">
        <title>Complete genome sequencing of a Clostridium isolate.</title>
        <authorList>
            <person name="Ueki A."/>
            <person name="Tonouchi A."/>
        </authorList>
    </citation>
    <scope>NUCLEOTIDE SEQUENCE [LARGE SCALE GENOMIC DNA]</scope>
    <source>
        <strain evidence="3">C5S11</strain>
    </source>
</reference>
<protein>
    <submittedName>
        <fullName evidence="2">Uncharacterized protein</fullName>
    </submittedName>
</protein>
<sequence>MYDNRIISDSHYVVASINGSTVDNRISKRPYTKPTVPPRKKEKPSDSFDDTLHSTISHNSSNDDSAPFSNELENMLRLKSEENARLVQSKFNHNTLSDSSSKNNTNTLVETELHNKLSQAMEVKVDTSTIYKKVELLNALRNESNN</sequence>
<name>A0ABM7TAC8_9CLOT</name>
<dbReference type="EMBL" id="AP024849">
    <property type="protein sequence ID" value="BCZ48301.1"/>
    <property type="molecule type" value="Genomic_DNA"/>
</dbReference>
<feature type="region of interest" description="Disordered" evidence="1">
    <location>
        <begin position="24"/>
        <end position="68"/>
    </location>
</feature>
<evidence type="ECO:0000313" key="3">
    <source>
        <dbReference type="Proteomes" id="UP000824633"/>
    </source>
</evidence>
<keyword evidence="3" id="KW-1185">Reference proteome</keyword>